<protein>
    <submittedName>
        <fullName evidence="1">Uncharacterized protein</fullName>
    </submittedName>
</protein>
<reference evidence="1" key="1">
    <citation type="submission" date="2019-06" db="EMBL/GenBank/DDBJ databases">
        <title>Complete genome sequence of Aeromonas hydrophila bacteriophage PS1.</title>
        <authorList>
            <person name="Rai S."/>
            <person name="Tyagi A."/>
            <person name="Kumar N."/>
            <person name="Singh N."/>
        </authorList>
    </citation>
    <scope>NUCLEOTIDE SEQUENCE [LARGE SCALE GENOMIC DNA]</scope>
</reference>
<name>A0A514TUH6_9CAUD</name>
<evidence type="ECO:0000313" key="2">
    <source>
        <dbReference type="Proteomes" id="UP000317703"/>
    </source>
</evidence>
<evidence type="ECO:0000313" key="1">
    <source>
        <dbReference type="EMBL" id="QDJ96671.1"/>
    </source>
</evidence>
<keyword evidence="2" id="KW-1185">Reference proteome</keyword>
<gene>
    <name evidence="1" type="ORF">PS1_0160</name>
</gene>
<sequence length="105" mass="12197">METVFENLTDKDKERLIYGLEVSINSFSKSKNKDFKRFHLSNGTSVLVKLEPHMGNREHLSVLITNPKSKQVIKEDFYFFLVTVGRALVLENKAKEMIKVISNYM</sequence>
<organism evidence="1 2">
    <name type="scientific">Aeromonas phage PS1</name>
    <dbReference type="NCBI Taxonomy" id="2591406"/>
    <lineage>
        <taxon>Viruses</taxon>
        <taxon>Duplodnaviria</taxon>
        <taxon>Heunggongvirae</taxon>
        <taxon>Uroviricota</taxon>
        <taxon>Caudoviricetes</taxon>
        <taxon>Chimalliviridae</taxon>
        <taxon>Ferozepurvirus</taxon>
        <taxon>Ferozepurvirus PS1</taxon>
    </lineage>
</organism>
<dbReference type="Proteomes" id="UP000317703">
    <property type="component" value="Segment"/>
</dbReference>
<proteinExistence type="predicted"/>
<dbReference type="EMBL" id="MN032614">
    <property type="protein sequence ID" value="QDJ96671.1"/>
    <property type="molecule type" value="Genomic_DNA"/>
</dbReference>
<accession>A0A514TUH6</accession>